<evidence type="ECO:0000256" key="1">
    <source>
        <dbReference type="SAM" id="MobiDB-lite"/>
    </source>
</evidence>
<feature type="region of interest" description="Disordered" evidence="1">
    <location>
        <begin position="601"/>
        <end position="634"/>
    </location>
</feature>
<evidence type="ECO:0000313" key="2">
    <source>
        <dbReference type="EMBL" id="TFK53213.1"/>
    </source>
</evidence>
<accession>A0A5C3N7E0</accession>
<dbReference type="Proteomes" id="UP000305948">
    <property type="component" value="Unassembled WGS sequence"/>
</dbReference>
<feature type="region of interest" description="Disordered" evidence="1">
    <location>
        <begin position="345"/>
        <end position="375"/>
    </location>
</feature>
<proteinExistence type="predicted"/>
<dbReference type="STRING" id="5364.A0A5C3N7E0"/>
<feature type="compositionally biased region" description="Low complexity" evidence="1">
    <location>
        <begin position="345"/>
        <end position="371"/>
    </location>
</feature>
<dbReference type="OrthoDB" id="2683861at2759"/>
<gene>
    <name evidence="2" type="ORF">OE88DRAFT_1734151</name>
</gene>
<protein>
    <submittedName>
        <fullName evidence="2">Uncharacterized protein</fullName>
    </submittedName>
</protein>
<feature type="compositionally biased region" description="Low complexity" evidence="1">
    <location>
        <begin position="265"/>
        <end position="279"/>
    </location>
</feature>
<sequence length="634" mass="68430">MAMDGSLGQPSEINAYSQYYPDCVSTRVKDAWQHIKDDYKDHIRQELTEDDEPAPNFINTHVQVLREMLDAEPGDFRSHLKELIDHDHKAAMVQFHLGKETPVNRTPEDYQKFIQAAQYVLIPWFKWLCEGMGLKGAMILRGPLPMKGGEIGVFSIHEGLTRGAFPVNWPQLDNLGYAQVEQCIYRFLLKAHTEEDCWLWALQGSFSSDLTVALGTGSAETGGSVDTQPANSSGDNAMLIASAEMIPPTATPPSASGTAHLHLDAPATPSAMPTAPTATLTLPPATAAATPAAPAVSTMHSVAAVTTTATATASTTAPSATNLSETTPPPALQAAAAMTMTPTSPAATTVSTSAPSATNLSETTLSPASPVTTPPASPMMTDVIPIETMPISLPVGVAASTTPTTKTRLQVLLAQNDQSSWPRWLSETIDFGQSTGGSGTWAACLCALVDLEEKHGFKDDGGSVPLPEQHALAAPFCWKKYARSFSATNAIWRTVPDVSEEVSRFKWWWGTMLHVVKETSPTIDWTVLAQVGKNGVVCVVISLIWWSCCIDKHELDREDWTRAVTEVTATFYLIRDLVAVSGLQKWKGKLKKEGMELVKEVSEKAKGRKSSKRAGLPAPEESAAKVSRKRARPN</sequence>
<evidence type="ECO:0000313" key="3">
    <source>
        <dbReference type="Proteomes" id="UP000305948"/>
    </source>
</evidence>
<name>A0A5C3N7E0_9AGAM</name>
<dbReference type="EMBL" id="ML213508">
    <property type="protein sequence ID" value="TFK53213.1"/>
    <property type="molecule type" value="Genomic_DNA"/>
</dbReference>
<dbReference type="AlphaFoldDB" id="A0A5C3N7E0"/>
<keyword evidence="3" id="KW-1185">Reference proteome</keyword>
<organism evidence="2 3">
    <name type="scientific">Heliocybe sulcata</name>
    <dbReference type="NCBI Taxonomy" id="5364"/>
    <lineage>
        <taxon>Eukaryota</taxon>
        <taxon>Fungi</taxon>
        <taxon>Dikarya</taxon>
        <taxon>Basidiomycota</taxon>
        <taxon>Agaricomycotina</taxon>
        <taxon>Agaricomycetes</taxon>
        <taxon>Gloeophyllales</taxon>
        <taxon>Gloeophyllaceae</taxon>
        <taxon>Heliocybe</taxon>
    </lineage>
</organism>
<reference evidence="2 3" key="1">
    <citation type="journal article" date="2019" name="Nat. Ecol. Evol.">
        <title>Megaphylogeny resolves global patterns of mushroom evolution.</title>
        <authorList>
            <person name="Varga T."/>
            <person name="Krizsan K."/>
            <person name="Foldi C."/>
            <person name="Dima B."/>
            <person name="Sanchez-Garcia M."/>
            <person name="Sanchez-Ramirez S."/>
            <person name="Szollosi G.J."/>
            <person name="Szarkandi J.G."/>
            <person name="Papp V."/>
            <person name="Albert L."/>
            <person name="Andreopoulos W."/>
            <person name="Angelini C."/>
            <person name="Antonin V."/>
            <person name="Barry K.W."/>
            <person name="Bougher N.L."/>
            <person name="Buchanan P."/>
            <person name="Buyck B."/>
            <person name="Bense V."/>
            <person name="Catcheside P."/>
            <person name="Chovatia M."/>
            <person name="Cooper J."/>
            <person name="Damon W."/>
            <person name="Desjardin D."/>
            <person name="Finy P."/>
            <person name="Geml J."/>
            <person name="Haridas S."/>
            <person name="Hughes K."/>
            <person name="Justo A."/>
            <person name="Karasinski D."/>
            <person name="Kautmanova I."/>
            <person name="Kiss B."/>
            <person name="Kocsube S."/>
            <person name="Kotiranta H."/>
            <person name="LaButti K.M."/>
            <person name="Lechner B.E."/>
            <person name="Liimatainen K."/>
            <person name="Lipzen A."/>
            <person name="Lukacs Z."/>
            <person name="Mihaltcheva S."/>
            <person name="Morgado L.N."/>
            <person name="Niskanen T."/>
            <person name="Noordeloos M.E."/>
            <person name="Ohm R.A."/>
            <person name="Ortiz-Santana B."/>
            <person name="Ovrebo C."/>
            <person name="Racz N."/>
            <person name="Riley R."/>
            <person name="Savchenko A."/>
            <person name="Shiryaev A."/>
            <person name="Soop K."/>
            <person name="Spirin V."/>
            <person name="Szebenyi C."/>
            <person name="Tomsovsky M."/>
            <person name="Tulloss R.E."/>
            <person name="Uehling J."/>
            <person name="Grigoriev I.V."/>
            <person name="Vagvolgyi C."/>
            <person name="Papp T."/>
            <person name="Martin F.M."/>
            <person name="Miettinen O."/>
            <person name="Hibbett D.S."/>
            <person name="Nagy L.G."/>
        </authorList>
    </citation>
    <scope>NUCLEOTIDE SEQUENCE [LARGE SCALE GENOMIC DNA]</scope>
    <source>
        <strain evidence="2 3">OMC1185</strain>
    </source>
</reference>
<feature type="region of interest" description="Disordered" evidence="1">
    <location>
        <begin position="249"/>
        <end position="279"/>
    </location>
</feature>